<dbReference type="InterPro" id="IPR041588">
    <property type="entry name" value="Integrase_H2C2"/>
</dbReference>
<keyword evidence="6" id="KW-0695">RNA-directed DNA polymerase</keyword>
<gene>
    <name evidence="8" type="ORF">R1sor_014311</name>
</gene>
<dbReference type="Gene3D" id="3.10.10.10">
    <property type="entry name" value="HIV Type 1 Reverse Transcriptase, subunit A, domain 1"/>
    <property type="match status" value="1"/>
</dbReference>
<comment type="caution">
    <text evidence="8">The sequence shown here is derived from an EMBL/GenBank/DDBJ whole genome shotgun (WGS) entry which is preliminary data.</text>
</comment>
<dbReference type="Pfam" id="PF00665">
    <property type="entry name" value="rve"/>
    <property type="match status" value="1"/>
</dbReference>
<accession>A0ABD3HC23</accession>
<dbReference type="PANTHER" id="PTHR37984">
    <property type="entry name" value="PROTEIN CBG26694"/>
    <property type="match status" value="1"/>
</dbReference>
<proteinExistence type="predicted"/>
<dbReference type="Gene3D" id="3.10.20.370">
    <property type="match status" value="1"/>
</dbReference>
<keyword evidence="5" id="KW-0378">Hydrolase</keyword>
<dbReference type="InterPro" id="IPR001584">
    <property type="entry name" value="Integrase_cat-core"/>
</dbReference>
<dbReference type="SUPFAM" id="SSF56672">
    <property type="entry name" value="DNA/RNA polymerases"/>
    <property type="match status" value="1"/>
</dbReference>
<evidence type="ECO:0000256" key="5">
    <source>
        <dbReference type="ARBA" id="ARBA00022801"/>
    </source>
</evidence>
<evidence type="ECO:0000259" key="7">
    <source>
        <dbReference type="PROSITE" id="PS50994"/>
    </source>
</evidence>
<keyword evidence="9" id="KW-1185">Reference proteome</keyword>
<dbReference type="Pfam" id="PF17917">
    <property type="entry name" value="RT_RNaseH"/>
    <property type="match status" value="1"/>
</dbReference>
<dbReference type="Gene3D" id="3.30.420.10">
    <property type="entry name" value="Ribonuclease H-like superfamily/Ribonuclease H"/>
    <property type="match status" value="1"/>
</dbReference>
<dbReference type="Gene3D" id="1.10.340.70">
    <property type="match status" value="1"/>
</dbReference>
<dbReference type="CDD" id="cd09274">
    <property type="entry name" value="RNase_HI_RT_Ty3"/>
    <property type="match status" value="1"/>
</dbReference>
<keyword evidence="2" id="KW-0548">Nucleotidyltransferase</keyword>
<dbReference type="FunFam" id="3.10.20.370:FF:000001">
    <property type="entry name" value="Retrovirus-related Pol polyprotein from transposon 17.6-like protein"/>
    <property type="match status" value="1"/>
</dbReference>
<dbReference type="GO" id="GO:0016787">
    <property type="term" value="F:hydrolase activity"/>
    <property type="evidence" value="ECO:0007669"/>
    <property type="project" value="UniProtKB-KW"/>
</dbReference>
<dbReference type="InterPro" id="IPR043502">
    <property type="entry name" value="DNA/RNA_pol_sf"/>
</dbReference>
<evidence type="ECO:0000256" key="3">
    <source>
        <dbReference type="ARBA" id="ARBA00022722"/>
    </source>
</evidence>
<keyword evidence="4" id="KW-0255">Endonuclease</keyword>
<dbReference type="PANTHER" id="PTHR37984:SF5">
    <property type="entry name" value="PROTEIN NYNRIN-LIKE"/>
    <property type="match status" value="1"/>
</dbReference>
<protein>
    <recommendedName>
        <fullName evidence="7">Integrase catalytic domain-containing protein</fullName>
    </recommendedName>
</protein>
<evidence type="ECO:0000313" key="8">
    <source>
        <dbReference type="EMBL" id="KAL3688002.1"/>
    </source>
</evidence>
<name>A0ABD3HC23_9MARC</name>
<dbReference type="InterPro" id="IPR050951">
    <property type="entry name" value="Retrovirus_Pol_polyprotein"/>
</dbReference>
<dbReference type="InterPro" id="IPR041373">
    <property type="entry name" value="RT_RNaseH"/>
</dbReference>
<reference evidence="8 9" key="1">
    <citation type="submission" date="2024-09" db="EMBL/GenBank/DDBJ databases">
        <title>Chromosome-scale assembly of Riccia sorocarpa.</title>
        <authorList>
            <person name="Paukszto L."/>
        </authorList>
    </citation>
    <scope>NUCLEOTIDE SEQUENCE [LARGE SCALE GENOMIC DNA]</scope>
    <source>
        <strain evidence="8">LP-2024</strain>
        <tissue evidence="8">Aerial parts of the thallus</tissue>
    </source>
</reference>
<keyword evidence="1" id="KW-0808">Transferase</keyword>
<dbReference type="InterPro" id="IPR036397">
    <property type="entry name" value="RNaseH_sf"/>
</dbReference>
<evidence type="ECO:0000256" key="4">
    <source>
        <dbReference type="ARBA" id="ARBA00022759"/>
    </source>
</evidence>
<dbReference type="Gene3D" id="3.30.70.270">
    <property type="match status" value="1"/>
</dbReference>
<evidence type="ECO:0000256" key="2">
    <source>
        <dbReference type="ARBA" id="ARBA00022695"/>
    </source>
</evidence>
<dbReference type="Proteomes" id="UP001633002">
    <property type="component" value="Unassembled WGS sequence"/>
</dbReference>
<feature type="domain" description="Integrase catalytic" evidence="7">
    <location>
        <begin position="407"/>
        <end position="575"/>
    </location>
</feature>
<sequence>MPTQEEIFDAVGHAKVFSTLDLRAGYHQLPIREDDKSKTTFWAIDSHGKDRFSTIAKALTLLTRLAQEWHWGDDQERAFVELKERLTSAPILRRPIRGRPFELHTDLSMLGLGAVLTQRDDEGREFVVAYASRSNNSAEAKYSSYGGKCLAVVWAVAHFRCFLFGNPFTLITDHQPLKWLMESDKLTGTLARWALILQEYDFTMVHRPGVVNRDADGLSRNPCTSQHDETGARWHGETDEEMVPGWHASAFLCMLATPSQFVSLSSQQVDVATPMDEDGELLASQRDIHDDVMVMEYLRTGIVVSTASTKERDHVLQRAKRFKWEGKHIFRVWADGRVRVVPVPFQRAQLVSHAHEELDHFGVKRTYSLLQSHYWWQGMQTDVQQFVARCLVCDRVRASFNAPTAQLHPLPIMGLDYRWSLDFPGPLPLTSRHSRYVLVMVEHFSKWIELVALHDKSSEGTAYAFLDSVLSHFGAPAEVLTDQGTECFGEFQALCDKALIDHRTTSRDHPEADGLAERVVQTMKRGLHKYGLQKGHLGDWDLQLPWLAMGYSFSRQASLASFSTYTCSRLHLRRWM</sequence>
<dbReference type="FunFam" id="1.10.340.70:FF:000001">
    <property type="entry name" value="Retrovirus-related Pol polyprotein from transposon gypsy-like Protein"/>
    <property type="match status" value="1"/>
</dbReference>
<dbReference type="AlphaFoldDB" id="A0ABD3HC23"/>
<evidence type="ECO:0000256" key="6">
    <source>
        <dbReference type="ARBA" id="ARBA00022918"/>
    </source>
</evidence>
<dbReference type="GO" id="GO:0004519">
    <property type="term" value="F:endonuclease activity"/>
    <property type="evidence" value="ECO:0007669"/>
    <property type="project" value="UniProtKB-KW"/>
</dbReference>
<dbReference type="Pfam" id="PF17921">
    <property type="entry name" value="Integrase_H2C2"/>
    <property type="match status" value="1"/>
</dbReference>
<evidence type="ECO:0000313" key="9">
    <source>
        <dbReference type="Proteomes" id="UP001633002"/>
    </source>
</evidence>
<dbReference type="GO" id="GO:0003964">
    <property type="term" value="F:RNA-directed DNA polymerase activity"/>
    <property type="evidence" value="ECO:0007669"/>
    <property type="project" value="UniProtKB-KW"/>
</dbReference>
<evidence type="ECO:0000256" key="1">
    <source>
        <dbReference type="ARBA" id="ARBA00022679"/>
    </source>
</evidence>
<dbReference type="SUPFAM" id="SSF53098">
    <property type="entry name" value="Ribonuclease H-like"/>
    <property type="match status" value="1"/>
</dbReference>
<dbReference type="InterPro" id="IPR012337">
    <property type="entry name" value="RNaseH-like_sf"/>
</dbReference>
<dbReference type="EMBL" id="JBJQOH010000004">
    <property type="protein sequence ID" value="KAL3688002.1"/>
    <property type="molecule type" value="Genomic_DNA"/>
</dbReference>
<dbReference type="InterPro" id="IPR043128">
    <property type="entry name" value="Rev_trsase/Diguanyl_cyclase"/>
</dbReference>
<keyword evidence="3" id="KW-0540">Nuclease</keyword>
<dbReference type="PROSITE" id="PS50994">
    <property type="entry name" value="INTEGRASE"/>
    <property type="match status" value="1"/>
</dbReference>
<organism evidence="8 9">
    <name type="scientific">Riccia sorocarpa</name>
    <dbReference type="NCBI Taxonomy" id="122646"/>
    <lineage>
        <taxon>Eukaryota</taxon>
        <taxon>Viridiplantae</taxon>
        <taxon>Streptophyta</taxon>
        <taxon>Embryophyta</taxon>
        <taxon>Marchantiophyta</taxon>
        <taxon>Marchantiopsida</taxon>
        <taxon>Marchantiidae</taxon>
        <taxon>Marchantiales</taxon>
        <taxon>Ricciaceae</taxon>
        <taxon>Riccia</taxon>
    </lineage>
</organism>